<feature type="transmembrane region" description="Helical" evidence="6">
    <location>
        <begin position="69"/>
        <end position="90"/>
    </location>
</feature>
<feature type="transmembrane region" description="Helical" evidence="6">
    <location>
        <begin position="123"/>
        <end position="141"/>
    </location>
</feature>
<dbReference type="EMBL" id="JASNJD010000031">
    <property type="protein sequence ID" value="MDK3020745.1"/>
    <property type="molecule type" value="Genomic_DNA"/>
</dbReference>
<dbReference type="InterPro" id="IPR001851">
    <property type="entry name" value="ABC_transp_permease"/>
</dbReference>
<keyword evidence="5 6" id="KW-0472">Membrane</keyword>
<name>A0ABT7F811_9RHOB</name>
<evidence type="ECO:0000256" key="2">
    <source>
        <dbReference type="ARBA" id="ARBA00022475"/>
    </source>
</evidence>
<dbReference type="PANTHER" id="PTHR30482">
    <property type="entry name" value="HIGH-AFFINITY BRANCHED-CHAIN AMINO ACID TRANSPORT SYSTEM PERMEASE"/>
    <property type="match status" value="1"/>
</dbReference>
<proteinExistence type="predicted"/>
<feature type="transmembrane region" description="Helical" evidence="6">
    <location>
        <begin position="96"/>
        <end position="116"/>
    </location>
</feature>
<evidence type="ECO:0000313" key="7">
    <source>
        <dbReference type="EMBL" id="MDK3020745.1"/>
    </source>
</evidence>
<dbReference type="Proteomes" id="UP001243757">
    <property type="component" value="Unassembled WGS sequence"/>
</dbReference>
<keyword evidence="8" id="KW-1185">Reference proteome</keyword>
<feature type="transmembrane region" description="Helical" evidence="6">
    <location>
        <begin position="308"/>
        <end position="326"/>
    </location>
</feature>
<sequence>MSDTSSRLPVSAGRSALRGDLAIGVVFLVCAIAAPFVIESKYLIGQLIVGLFWAGIAVQWNLLFGYAGIFSLAQMAVFAVGGYGTAMLATYLGFNIWLAIFCGAVLATLFSMLVGLACLRLQGVYVALLTFAISSVVYLLIVTDTACFQMIGTTCRQFTGGASGFSRFGDFGMRQLLRGDWVRGNYGIVLAGFLLTLISSWVIIHSPMGLAFKALRDNQSYAIARGINRFHTQLLVFGISAFFTGLTGGLYAAHFQAIGPSVFSMSTLLFIMAIAVVGGTGTFWGPVLGTIVLMVADELMRDAGQFRTLGLGLLIAVFVVLLPRGIVGRLSDFLTTIRARRAAPQQGD</sequence>
<protein>
    <submittedName>
        <fullName evidence="7">Branched-chain amino acid ABC transporter permease</fullName>
    </submittedName>
</protein>
<evidence type="ECO:0000256" key="1">
    <source>
        <dbReference type="ARBA" id="ARBA00004651"/>
    </source>
</evidence>
<feature type="transmembrane region" description="Helical" evidence="6">
    <location>
        <begin position="267"/>
        <end position="296"/>
    </location>
</feature>
<dbReference type="CDD" id="cd06581">
    <property type="entry name" value="TM_PBP1_LivM_like"/>
    <property type="match status" value="1"/>
</dbReference>
<dbReference type="PANTHER" id="PTHR30482:SF10">
    <property type="entry name" value="HIGH-AFFINITY BRANCHED-CHAIN AMINO ACID TRANSPORT PROTEIN BRAE"/>
    <property type="match status" value="1"/>
</dbReference>
<dbReference type="RefSeq" id="WP_284483264.1">
    <property type="nucleotide sequence ID" value="NZ_JASNJD010000031.1"/>
</dbReference>
<evidence type="ECO:0000256" key="4">
    <source>
        <dbReference type="ARBA" id="ARBA00022989"/>
    </source>
</evidence>
<evidence type="ECO:0000256" key="3">
    <source>
        <dbReference type="ARBA" id="ARBA00022692"/>
    </source>
</evidence>
<gene>
    <name evidence="7" type="ORF">QO033_23975</name>
</gene>
<feature type="transmembrane region" description="Helical" evidence="6">
    <location>
        <begin position="21"/>
        <end position="38"/>
    </location>
</feature>
<keyword evidence="3 6" id="KW-0812">Transmembrane</keyword>
<keyword evidence="2" id="KW-1003">Cell membrane</keyword>
<accession>A0ABT7F811</accession>
<comment type="caution">
    <text evidence="7">The sequence shown here is derived from an EMBL/GenBank/DDBJ whole genome shotgun (WGS) entry which is preliminary data.</text>
</comment>
<evidence type="ECO:0000256" key="5">
    <source>
        <dbReference type="ARBA" id="ARBA00023136"/>
    </source>
</evidence>
<keyword evidence="4 6" id="KW-1133">Transmembrane helix</keyword>
<organism evidence="7 8">
    <name type="scientific">Pseudodonghicola flavimaris</name>
    <dbReference type="NCBI Taxonomy" id="3050036"/>
    <lineage>
        <taxon>Bacteria</taxon>
        <taxon>Pseudomonadati</taxon>
        <taxon>Pseudomonadota</taxon>
        <taxon>Alphaproteobacteria</taxon>
        <taxon>Rhodobacterales</taxon>
        <taxon>Paracoccaceae</taxon>
        <taxon>Pseudodonghicola</taxon>
    </lineage>
</organism>
<dbReference type="InterPro" id="IPR043428">
    <property type="entry name" value="LivM-like"/>
</dbReference>
<evidence type="ECO:0000256" key="6">
    <source>
        <dbReference type="SAM" id="Phobius"/>
    </source>
</evidence>
<reference evidence="7 8" key="1">
    <citation type="submission" date="2023-05" db="EMBL/GenBank/DDBJ databases">
        <title>Pseudodonghicola sp. nov.</title>
        <authorList>
            <person name="Huang J."/>
        </authorList>
    </citation>
    <scope>NUCLEOTIDE SEQUENCE [LARGE SCALE GENOMIC DNA]</scope>
    <source>
        <strain evidence="7 8">IC7</strain>
    </source>
</reference>
<feature type="transmembrane region" description="Helical" evidence="6">
    <location>
        <begin position="44"/>
        <end position="62"/>
    </location>
</feature>
<comment type="subcellular location">
    <subcellularLocation>
        <location evidence="1">Cell membrane</location>
        <topology evidence="1">Multi-pass membrane protein</topology>
    </subcellularLocation>
</comment>
<feature type="transmembrane region" description="Helical" evidence="6">
    <location>
        <begin position="234"/>
        <end position="255"/>
    </location>
</feature>
<evidence type="ECO:0000313" key="8">
    <source>
        <dbReference type="Proteomes" id="UP001243757"/>
    </source>
</evidence>
<feature type="transmembrane region" description="Helical" evidence="6">
    <location>
        <begin position="186"/>
        <end position="204"/>
    </location>
</feature>
<dbReference type="Pfam" id="PF02653">
    <property type="entry name" value="BPD_transp_2"/>
    <property type="match status" value="1"/>
</dbReference>